<evidence type="ECO:0000313" key="1">
    <source>
        <dbReference type="EMBL" id="KAK1340725.1"/>
    </source>
</evidence>
<accession>A0AA40LPK9</accession>
<comment type="caution">
    <text evidence="1">The sequence shown here is derived from an EMBL/GenBank/DDBJ whole genome shotgun (WGS) entry which is preliminary data.</text>
</comment>
<gene>
    <name evidence="1" type="ORF">QTO34_017116</name>
</gene>
<proteinExistence type="predicted"/>
<organism evidence="1 2">
    <name type="scientific">Cnephaeus nilssonii</name>
    <name type="common">Northern bat</name>
    <name type="synonym">Eptesicus nilssonii</name>
    <dbReference type="NCBI Taxonomy" id="3371016"/>
    <lineage>
        <taxon>Eukaryota</taxon>
        <taxon>Metazoa</taxon>
        <taxon>Chordata</taxon>
        <taxon>Craniata</taxon>
        <taxon>Vertebrata</taxon>
        <taxon>Euteleostomi</taxon>
        <taxon>Mammalia</taxon>
        <taxon>Eutheria</taxon>
        <taxon>Laurasiatheria</taxon>
        <taxon>Chiroptera</taxon>
        <taxon>Yangochiroptera</taxon>
        <taxon>Vespertilionidae</taxon>
        <taxon>Cnephaeus</taxon>
    </lineage>
</organism>
<sequence>MITSICQMRLRVGKRQASGQEELRFELGSKAHVLNHSGLTVASSSSDWGLRHRGVKCQIPPCTFPENRKGFAESDEPWSASLGFDALPSSPRLPAVRGLPGPAGIHEEMRDQERQWVLSPRLQAQSLLPVPC</sequence>
<protein>
    <submittedName>
        <fullName evidence="1">Uncharacterized protein</fullName>
    </submittedName>
</protein>
<keyword evidence="2" id="KW-1185">Reference proteome</keyword>
<name>A0AA40LPK9_CNENI</name>
<evidence type="ECO:0000313" key="2">
    <source>
        <dbReference type="Proteomes" id="UP001177744"/>
    </source>
</evidence>
<reference evidence="1" key="1">
    <citation type="submission" date="2023-06" db="EMBL/GenBank/DDBJ databases">
        <title>Reference genome for the Northern bat (Eptesicus nilssonii), a most northern bat species.</title>
        <authorList>
            <person name="Laine V.N."/>
            <person name="Pulliainen A.T."/>
            <person name="Lilley T.M."/>
        </authorList>
    </citation>
    <scope>NUCLEOTIDE SEQUENCE</scope>
    <source>
        <strain evidence="1">BLF_Eptnil</strain>
        <tissue evidence="1">Kidney</tissue>
    </source>
</reference>
<dbReference type="Proteomes" id="UP001177744">
    <property type="component" value="Unassembled WGS sequence"/>
</dbReference>
<dbReference type="EMBL" id="JAULJE010000007">
    <property type="protein sequence ID" value="KAK1340725.1"/>
    <property type="molecule type" value="Genomic_DNA"/>
</dbReference>
<dbReference type="AlphaFoldDB" id="A0AA40LPK9"/>